<protein>
    <recommendedName>
        <fullName evidence="11">Z-ring associated protein G</fullName>
    </recommendedName>
    <alternativeName>
        <fullName evidence="12">Cell division protein ZapG</fullName>
    </alternativeName>
</protein>
<dbReference type="PANTHER" id="PTHR39579">
    <property type="entry name" value="INNER MEMBRANE PROTEIN YHCB"/>
    <property type="match status" value="1"/>
</dbReference>
<dbReference type="Proteomes" id="UP000005336">
    <property type="component" value="Unassembled WGS sequence"/>
</dbReference>
<evidence type="ECO:0000313" key="15">
    <source>
        <dbReference type="EMBL" id="EGZ51222.1"/>
    </source>
</evidence>
<feature type="transmembrane region" description="Helical" evidence="14">
    <location>
        <begin position="6"/>
        <end position="28"/>
    </location>
</feature>
<evidence type="ECO:0000256" key="6">
    <source>
        <dbReference type="ARBA" id="ARBA00022960"/>
    </source>
</evidence>
<feature type="compositionally biased region" description="Low complexity" evidence="13">
    <location>
        <begin position="144"/>
        <end position="164"/>
    </location>
</feature>
<evidence type="ECO:0000256" key="2">
    <source>
        <dbReference type="ARBA" id="ARBA00022475"/>
    </source>
</evidence>
<evidence type="ECO:0000256" key="7">
    <source>
        <dbReference type="ARBA" id="ARBA00022989"/>
    </source>
</evidence>
<comment type="caution">
    <text evidence="15">The sequence shown here is derived from an EMBL/GenBank/DDBJ whole genome shotgun (WGS) entry which is preliminary data.</text>
</comment>
<dbReference type="PATRIC" id="fig|1030841.3.peg.259"/>
<evidence type="ECO:0000256" key="11">
    <source>
        <dbReference type="ARBA" id="ARBA00035703"/>
    </source>
</evidence>
<dbReference type="AlphaFoldDB" id="G4CME2"/>
<dbReference type="Pfam" id="PF06295">
    <property type="entry name" value="ZapG-like"/>
    <property type="match status" value="1"/>
</dbReference>
<dbReference type="EMBL" id="AGAZ01000008">
    <property type="protein sequence ID" value="EGZ51222.1"/>
    <property type="molecule type" value="Genomic_DNA"/>
</dbReference>
<evidence type="ECO:0000256" key="3">
    <source>
        <dbReference type="ARBA" id="ARBA00022519"/>
    </source>
</evidence>
<evidence type="ECO:0000256" key="10">
    <source>
        <dbReference type="ARBA" id="ARBA00035657"/>
    </source>
</evidence>
<dbReference type="GO" id="GO:0008360">
    <property type="term" value="P:regulation of cell shape"/>
    <property type="evidence" value="ECO:0007669"/>
    <property type="project" value="UniProtKB-KW"/>
</dbReference>
<comment type="subcellular location">
    <subcellularLocation>
        <location evidence="1">Cell inner membrane</location>
        <topology evidence="1">Single-pass membrane protein</topology>
    </subcellularLocation>
</comment>
<evidence type="ECO:0000256" key="14">
    <source>
        <dbReference type="SAM" id="Phobius"/>
    </source>
</evidence>
<dbReference type="HOGENOM" id="CLU_1487546_0_0_4"/>
<evidence type="ECO:0000313" key="16">
    <source>
        <dbReference type="Proteomes" id="UP000005336"/>
    </source>
</evidence>
<dbReference type="STRING" id="1030841.HMPREF9370_0251"/>
<keyword evidence="7 14" id="KW-1133">Transmembrane helix</keyword>
<gene>
    <name evidence="15" type="ORF">HMPREF9370_0251</name>
</gene>
<organism evidence="15 16">
    <name type="scientific">Neisseria wadsworthii 9715</name>
    <dbReference type="NCBI Taxonomy" id="1030841"/>
    <lineage>
        <taxon>Bacteria</taxon>
        <taxon>Pseudomonadati</taxon>
        <taxon>Pseudomonadota</taxon>
        <taxon>Betaproteobacteria</taxon>
        <taxon>Neisseriales</taxon>
        <taxon>Neisseriaceae</taxon>
        <taxon>Neisseria</taxon>
    </lineage>
</organism>
<keyword evidence="6" id="KW-0133">Cell shape</keyword>
<evidence type="ECO:0000256" key="1">
    <source>
        <dbReference type="ARBA" id="ARBA00004377"/>
    </source>
</evidence>
<dbReference type="RefSeq" id="WP_009115398.1">
    <property type="nucleotide sequence ID" value="NZ_JH165159.1"/>
</dbReference>
<evidence type="ECO:0000256" key="13">
    <source>
        <dbReference type="SAM" id="MobiDB-lite"/>
    </source>
</evidence>
<reference evidence="15 16" key="1">
    <citation type="submission" date="2011-06" db="EMBL/GenBank/DDBJ databases">
        <authorList>
            <person name="Muzny D."/>
            <person name="Qin X."/>
            <person name="Deng J."/>
            <person name="Jiang H."/>
            <person name="Liu Y."/>
            <person name="Qu J."/>
            <person name="Song X.-Z."/>
            <person name="Zhang L."/>
            <person name="Thornton R."/>
            <person name="Coyle M."/>
            <person name="Francisco L."/>
            <person name="Jackson L."/>
            <person name="Javaid M."/>
            <person name="Korchina V."/>
            <person name="Kovar C."/>
            <person name="Mata R."/>
            <person name="Mathew T."/>
            <person name="Ngo R."/>
            <person name="Nguyen L."/>
            <person name="Nguyen N."/>
            <person name="Okwuonu G."/>
            <person name="Ongeri F."/>
            <person name="Pham C."/>
            <person name="Simmons D."/>
            <person name="Wilczek-Boney K."/>
            <person name="Hale W."/>
            <person name="Jakkamsetti A."/>
            <person name="Pham P."/>
            <person name="Ruth R."/>
            <person name="San Lucas F."/>
            <person name="Warren J."/>
            <person name="Zhang J."/>
            <person name="Zhao Z."/>
            <person name="Zhou C."/>
            <person name="Zhu D."/>
            <person name="Lee S."/>
            <person name="Bess C."/>
            <person name="Blankenburg K."/>
            <person name="Forbes L."/>
            <person name="Fu Q."/>
            <person name="Gubbala S."/>
            <person name="Hirani K."/>
            <person name="Jayaseelan J.C."/>
            <person name="Lara F."/>
            <person name="Munidasa M."/>
            <person name="Palculict T."/>
            <person name="Patil S."/>
            <person name="Pu L.-L."/>
            <person name="Saada N."/>
            <person name="Tang L."/>
            <person name="Weissenberger G."/>
            <person name="Zhu Y."/>
            <person name="Hemphill L."/>
            <person name="Shang Y."/>
            <person name="Youmans B."/>
            <person name="Ayvaz T."/>
            <person name="Ross M."/>
            <person name="Santibanez J."/>
            <person name="Aqrawi P."/>
            <person name="Gross S."/>
            <person name="Joshi V."/>
            <person name="Fowler G."/>
            <person name="Nazareth L."/>
            <person name="Reid J."/>
            <person name="Worley K."/>
            <person name="Petrosino J."/>
            <person name="Highlander S."/>
            <person name="Gibbs R."/>
        </authorList>
    </citation>
    <scope>NUCLEOTIDE SEQUENCE [LARGE SCALE GENOMIC DNA]</scope>
    <source>
        <strain evidence="15 16">9715</strain>
    </source>
</reference>
<evidence type="ECO:0000256" key="5">
    <source>
        <dbReference type="ARBA" id="ARBA00022692"/>
    </source>
</evidence>
<keyword evidence="16" id="KW-1185">Reference proteome</keyword>
<comment type="similarity">
    <text evidence="10">Belongs to the ZapG family.</text>
</comment>
<feature type="region of interest" description="Disordered" evidence="13">
    <location>
        <begin position="144"/>
        <end position="181"/>
    </location>
</feature>
<keyword evidence="4" id="KW-0132">Cell division</keyword>
<dbReference type="OrthoDB" id="8613320at2"/>
<accession>G4CME2</accession>
<evidence type="ECO:0000256" key="8">
    <source>
        <dbReference type="ARBA" id="ARBA00023136"/>
    </source>
</evidence>
<dbReference type="PANTHER" id="PTHR39579:SF1">
    <property type="entry name" value="INNER MEMBRANE PROTEIN YHCB"/>
    <property type="match status" value="1"/>
</dbReference>
<keyword evidence="2" id="KW-1003">Cell membrane</keyword>
<keyword evidence="8 14" id="KW-0472">Membrane</keyword>
<proteinExistence type="inferred from homology"/>
<dbReference type="InterPro" id="IPR009386">
    <property type="entry name" value="ZapG-like"/>
</dbReference>
<sequence length="181" mass="19859">MNNLPVEHYVVAALCGLLLGVLVTWLAMRNNKTKRQEHEQLVREFGDYRARVDRHFVDTAEAVDELNRSYQKVVQHLSTGAQSLMGKEALEEQLNLRGNKAVTVAYLAYAAQSVPLSKEEAVSDTVETVVVAEQPVPDAVVPVDAPVEAPLDPVEQEPVSEVPVTDAPPIADVPEKETPKL</sequence>
<dbReference type="GO" id="GO:0005886">
    <property type="term" value="C:plasma membrane"/>
    <property type="evidence" value="ECO:0007669"/>
    <property type="project" value="UniProtKB-SubCell"/>
</dbReference>
<evidence type="ECO:0000256" key="4">
    <source>
        <dbReference type="ARBA" id="ARBA00022618"/>
    </source>
</evidence>
<dbReference type="GO" id="GO:0051301">
    <property type="term" value="P:cell division"/>
    <property type="evidence" value="ECO:0007669"/>
    <property type="project" value="UniProtKB-KW"/>
</dbReference>
<keyword evidence="9" id="KW-0131">Cell cycle</keyword>
<keyword evidence="5 14" id="KW-0812">Transmembrane</keyword>
<evidence type="ECO:0000256" key="9">
    <source>
        <dbReference type="ARBA" id="ARBA00023306"/>
    </source>
</evidence>
<name>G4CME2_9NEIS</name>
<keyword evidence="3" id="KW-0997">Cell inner membrane</keyword>
<evidence type="ECO:0000256" key="12">
    <source>
        <dbReference type="ARBA" id="ARBA00035727"/>
    </source>
</evidence>